<name>A0A2Z5ABC5_9PSED</name>
<evidence type="ECO:0000313" key="3">
    <source>
        <dbReference type="EMBL" id="AXA67784.1"/>
    </source>
</evidence>
<protein>
    <submittedName>
        <fullName evidence="3">Response regulator</fullName>
    </submittedName>
</protein>
<dbReference type="Pfam" id="PF00072">
    <property type="entry name" value="Response_reg"/>
    <property type="match status" value="1"/>
</dbReference>
<evidence type="ECO:0000259" key="2">
    <source>
        <dbReference type="PROSITE" id="PS50110"/>
    </source>
</evidence>
<evidence type="ECO:0000256" key="1">
    <source>
        <dbReference type="PROSITE-ProRule" id="PRU00169"/>
    </source>
</evidence>
<keyword evidence="1" id="KW-0597">Phosphoprotein</keyword>
<organism evidence="3 4">
    <name type="scientific">Pseudomonas oryzihabitans</name>
    <dbReference type="NCBI Taxonomy" id="47885"/>
    <lineage>
        <taxon>Bacteria</taxon>
        <taxon>Pseudomonadati</taxon>
        <taxon>Pseudomonadota</taxon>
        <taxon>Gammaproteobacteria</taxon>
        <taxon>Pseudomonadales</taxon>
        <taxon>Pseudomonadaceae</taxon>
        <taxon>Pseudomonas</taxon>
    </lineage>
</organism>
<dbReference type="SMART" id="SM00448">
    <property type="entry name" value="REC"/>
    <property type="match status" value="1"/>
</dbReference>
<dbReference type="Gene3D" id="3.40.50.2300">
    <property type="match status" value="1"/>
</dbReference>
<dbReference type="PROSITE" id="PS50110">
    <property type="entry name" value="RESPONSE_REGULATORY"/>
    <property type="match status" value="1"/>
</dbReference>
<proteinExistence type="predicted"/>
<gene>
    <name evidence="3" type="ORF">CE139_18840</name>
</gene>
<dbReference type="RefSeq" id="WP_208691863.1">
    <property type="nucleotide sequence ID" value="NZ_CP022198.1"/>
</dbReference>
<dbReference type="SUPFAM" id="SSF52172">
    <property type="entry name" value="CheY-like"/>
    <property type="match status" value="1"/>
</dbReference>
<dbReference type="AlphaFoldDB" id="A0A2Z5ABC5"/>
<feature type="domain" description="Response regulatory" evidence="2">
    <location>
        <begin position="8"/>
        <end position="121"/>
    </location>
</feature>
<reference evidence="3 4" key="1">
    <citation type="submission" date="2017-06" db="EMBL/GenBank/DDBJ databases">
        <title>Evolution towards high GC content and high-temperature stress adaptation in endophytic Pseudomonas oryzihabitans impacted its plant-growth promoting traits.</title>
        <authorList>
            <person name="Nascimento F.X."/>
        </authorList>
    </citation>
    <scope>NUCLEOTIDE SEQUENCE [LARGE SCALE GENOMIC DNA]</scope>
    <source>
        <strain evidence="3 4">MS8</strain>
    </source>
</reference>
<dbReference type="InterPro" id="IPR001789">
    <property type="entry name" value="Sig_transdc_resp-reg_receiver"/>
</dbReference>
<dbReference type="InterPro" id="IPR011006">
    <property type="entry name" value="CheY-like_superfamily"/>
</dbReference>
<sequence>MLNLSSFQVVIVEDNPLLGGILADLLDDRGARIVSYASADDALVGQLGAPKPDLLIADHLVPGQLKGADLVALLLSRWPGLPAIVTTGYGYGIGEGLPEGVVYLQKPWSIDALEAAIRQSLQ</sequence>
<dbReference type="Proteomes" id="UP000250579">
    <property type="component" value="Chromosome"/>
</dbReference>
<dbReference type="GO" id="GO:0000160">
    <property type="term" value="P:phosphorelay signal transduction system"/>
    <property type="evidence" value="ECO:0007669"/>
    <property type="project" value="InterPro"/>
</dbReference>
<dbReference type="EMBL" id="CP022198">
    <property type="protein sequence ID" value="AXA67784.1"/>
    <property type="molecule type" value="Genomic_DNA"/>
</dbReference>
<evidence type="ECO:0000313" key="4">
    <source>
        <dbReference type="Proteomes" id="UP000250579"/>
    </source>
</evidence>
<accession>A0A2Z5ABC5</accession>
<feature type="modified residue" description="4-aspartylphosphate" evidence="1">
    <location>
        <position position="58"/>
    </location>
</feature>